<dbReference type="PANTHER" id="PTHR30348:SF14">
    <property type="entry name" value="BLR8050 PROTEIN"/>
    <property type="match status" value="1"/>
</dbReference>
<dbReference type="InterPro" id="IPR036520">
    <property type="entry name" value="UPF0759_sf"/>
</dbReference>
<protein>
    <submittedName>
        <fullName evidence="1">DUF72 domain-containing protein</fullName>
    </submittedName>
</protein>
<accession>A0ABZ0ERC9</accession>
<dbReference type="Gene3D" id="3.20.20.410">
    <property type="entry name" value="Protein of unknown function UPF0759"/>
    <property type="match status" value="1"/>
</dbReference>
<reference evidence="1 2" key="1">
    <citation type="submission" date="2023-10" db="EMBL/GenBank/DDBJ databases">
        <title>Surface-active antibiotics is a multifunctional adaptation for post-fire microbes.</title>
        <authorList>
            <person name="Liu M.D."/>
            <person name="Du Y."/>
            <person name="Koupaei S.K."/>
            <person name="Kim N.R."/>
            <person name="Zhang W."/>
            <person name="Traxler M.F."/>
        </authorList>
    </citation>
    <scope>NUCLEOTIDE SEQUENCE [LARGE SCALE GENOMIC DNA]</scope>
    <source>
        <strain evidence="1 2">F3</strain>
    </source>
</reference>
<keyword evidence="2" id="KW-1185">Reference proteome</keyword>
<evidence type="ECO:0000313" key="2">
    <source>
        <dbReference type="Proteomes" id="UP001302652"/>
    </source>
</evidence>
<dbReference type="SUPFAM" id="SSF117396">
    <property type="entry name" value="TM1631-like"/>
    <property type="match status" value="1"/>
</dbReference>
<dbReference type="InterPro" id="IPR002763">
    <property type="entry name" value="DUF72"/>
</dbReference>
<sequence>MTHSTPRENPQTASPIRIGCAGWALSSNVAARFPTQGSHLERYARVFSAAEINSSFYRSHQPKTYARWAETVPEGFRFSVKIPKTVSHELRLSDADAAMSAFLAELAPLGEKLACLLLQLPPSLAFEKSIARDFFALLRDLTSVRVVCEPRHATWFTDEAAQTLIDGKVACVRAHPPPVAGVEPVGDPRALYIRLHGSPRIYYSAYDEPFIEAVAARIVEARDSGADVWCVFDNTAHGEAVPNALMLMEKLEEAAG</sequence>
<organism evidence="1 2">
    <name type="scientific">Paraburkholderia kirstenboschensis</name>
    <dbReference type="NCBI Taxonomy" id="1245436"/>
    <lineage>
        <taxon>Bacteria</taxon>
        <taxon>Pseudomonadati</taxon>
        <taxon>Pseudomonadota</taxon>
        <taxon>Betaproteobacteria</taxon>
        <taxon>Burkholderiales</taxon>
        <taxon>Burkholderiaceae</taxon>
        <taxon>Paraburkholderia</taxon>
    </lineage>
</organism>
<dbReference type="Proteomes" id="UP001302652">
    <property type="component" value="Chromosome 1"/>
</dbReference>
<dbReference type="Pfam" id="PF01904">
    <property type="entry name" value="DUF72"/>
    <property type="match status" value="1"/>
</dbReference>
<dbReference type="EMBL" id="CP136513">
    <property type="protein sequence ID" value="WOD19705.1"/>
    <property type="molecule type" value="Genomic_DNA"/>
</dbReference>
<evidence type="ECO:0000313" key="1">
    <source>
        <dbReference type="EMBL" id="WOD19705.1"/>
    </source>
</evidence>
<dbReference type="PANTHER" id="PTHR30348">
    <property type="entry name" value="UNCHARACTERIZED PROTEIN YECE"/>
    <property type="match status" value="1"/>
</dbReference>
<name>A0ABZ0ERC9_9BURK</name>
<proteinExistence type="predicted"/>
<gene>
    <name evidence="1" type="ORF">RW095_26175</name>
</gene>
<dbReference type="RefSeq" id="WP_317021739.1">
    <property type="nucleotide sequence ID" value="NZ_CP136513.1"/>
</dbReference>